<dbReference type="RefSeq" id="WP_202957755.1">
    <property type="nucleotide sequence ID" value="NZ_JAPCID010000030.1"/>
</dbReference>
<keyword evidence="2" id="KW-1185">Reference proteome</keyword>
<protein>
    <submittedName>
        <fullName evidence="1">Uncharacterized protein</fullName>
    </submittedName>
</protein>
<accession>A0ABT4RNF3</accession>
<dbReference type="EMBL" id="JAPCID010000030">
    <property type="protein sequence ID" value="MDA0139836.1"/>
    <property type="molecule type" value="Genomic_DNA"/>
</dbReference>
<organism evidence="1 2">
    <name type="scientific">Solirubrobacter deserti</name>
    <dbReference type="NCBI Taxonomy" id="2282478"/>
    <lineage>
        <taxon>Bacteria</taxon>
        <taxon>Bacillati</taxon>
        <taxon>Actinomycetota</taxon>
        <taxon>Thermoleophilia</taxon>
        <taxon>Solirubrobacterales</taxon>
        <taxon>Solirubrobacteraceae</taxon>
        <taxon>Solirubrobacter</taxon>
    </lineage>
</organism>
<dbReference type="Proteomes" id="UP001147700">
    <property type="component" value="Unassembled WGS sequence"/>
</dbReference>
<proteinExistence type="predicted"/>
<evidence type="ECO:0000313" key="1">
    <source>
        <dbReference type="EMBL" id="MDA0139836.1"/>
    </source>
</evidence>
<gene>
    <name evidence="1" type="ORF">OJ962_20205</name>
</gene>
<name>A0ABT4RNF3_9ACTN</name>
<sequence>MSALELEAPRALRKPGDTDAVTFSWADTDAGLYGLARVASGLGVDGETSTSGLAIGFLGRETLGAIVSSPSEVDAATEEPLTRWTVRGSGELEFELVFETLTAPVSFGGRQAVVKAGGMEGYEQLCRVRGTMEGRAVNGLGQRGHSWGNPDWDKIALTRSVSTWFEDGGVALALVRSTKASHHADEAAWGAYFGADDTAIQVDEVRLSTTTDEAERQIRAGVEIYLDKDAEYPYRGAGEVLTGSTLELGALRMDVAFFRWHVEGKTGVGRYDIIRLAS</sequence>
<reference evidence="1" key="1">
    <citation type="submission" date="2022-10" db="EMBL/GenBank/DDBJ databases">
        <title>The WGS of Solirubrobacter sp. CPCC 204708.</title>
        <authorList>
            <person name="Jiang Z."/>
        </authorList>
    </citation>
    <scope>NUCLEOTIDE SEQUENCE</scope>
    <source>
        <strain evidence="1">CPCC 204708</strain>
    </source>
</reference>
<comment type="caution">
    <text evidence="1">The sequence shown here is derived from an EMBL/GenBank/DDBJ whole genome shotgun (WGS) entry which is preliminary data.</text>
</comment>
<dbReference type="SUPFAM" id="SSF159245">
    <property type="entry name" value="AttH-like"/>
    <property type="match status" value="1"/>
</dbReference>
<evidence type="ECO:0000313" key="2">
    <source>
        <dbReference type="Proteomes" id="UP001147700"/>
    </source>
</evidence>